<protein>
    <submittedName>
        <fullName evidence="1">Uncharacterized protein</fullName>
    </submittedName>
</protein>
<dbReference type="AlphaFoldDB" id="A0A3E0DVB6"/>
<proteinExistence type="predicted"/>
<comment type="caution">
    <text evidence="1">The sequence shown here is derived from an EMBL/GenBank/DDBJ whole genome shotgun (WGS) entry which is preliminary data.</text>
</comment>
<name>A0A3E0DVB6_9FLAO</name>
<accession>A0A3E0DVB6</accession>
<keyword evidence="2" id="KW-1185">Reference proteome</keyword>
<gene>
    <name evidence="1" type="ORF">C8P67_1452</name>
</gene>
<dbReference type="EMBL" id="QUNI01000045">
    <property type="protein sequence ID" value="REG88371.1"/>
    <property type="molecule type" value="Genomic_DNA"/>
</dbReference>
<dbReference type="Proteomes" id="UP000257136">
    <property type="component" value="Unassembled WGS sequence"/>
</dbReference>
<evidence type="ECO:0000313" key="1">
    <source>
        <dbReference type="EMBL" id="REG88371.1"/>
    </source>
</evidence>
<organism evidence="1 2">
    <name type="scientific">Flavobacterium aquicola</name>
    <dbReference type="NCBI Taxonomy" id="1682742"/>
    <lineage>
        <taxon>Bacteria</taxon>
        <taxon>Pseudomonadati</taxon>
        <taxon>Bacteroidota</taxon>
        <taxon>Flavobacteriia</taxon>
        <taxon>Flavobacteriales</taxon>
        <taxon>Flavobacteriaceae</taxon>
        <taxon>Flavobacterium</taxon>
    </lineage>
</organism>
<reference evidence="1 2" key="1">
    <citation type="submission" date="2018-08" db="EMBL/GenBank/DDBJ databases">
        <title>Genomic Encyclopedia of Archaeal and Bacterial Type Strains, Phase II (KMG-II): from individual species to whole genera.</title>
        <authorList>
            <person name="Goeker M."/>
        </authorList>
    </citation>
    <scope>NUCLEOTIDE SEQUENCE [LARGE SCALE GENOMIC DNA]</scope>
    <source>
        <strain evidence="1 2">DSM 100880</strain>
    </source>
</reference>
<evidence type="ECO:0000313" key="2">
    <source>
        <dbReference type="Proteomes" id="UP000257136"/>
    </source>
</evidence>
<sequence length="34" mass="4349">MKNIIYLYKKYNLFIQKVQFIYTKSTIHLYKKYN</sequence>